<dbReference type="RefSeq" id="WP_171183765.1">
    <property type="nucleotide sequence ID" value="NZ_WTPX01000012.1"/>
</dbReference>
<sequence length="161" mass="17656">MPHYVGAIALVRRNAASPGDPEVADPAGRSEWLSVWNPARKALFLPEAEKLEGESYRDALVREVGWAAGLDAGKDFLLSHAPRAHIQFAEQCEGPTEGDITILEFYVCELFRKGRAKLDGNSEVRWLTAGHLEAGEANGKPIAARQLDLMKRADLIPPREG</sequence>
<organism evidence="1 2">
    <name type="scientific">Alienimonas chondri</name>
    <dbReference type="NCBI Taxonomy" id="2681879"/>
    <lineage>
        <taxon>Bacteria</taxon>
        <taxon>Pseudomonadati</taxon>
        <taxon>Planctomycetota</taxon>
        <taxon>Planctomycetia</taxon>
        <taxon>Planctomycetales</taxon>
        <taxon>Planctomycetaceae</taxon>
        <taxon>Alienimonas</taxon>
    </lineage>
</organism>
<evidence type="ECO:0008006" key="3">
    <source>
        <dbReference type="Google" id="ProtNLM"/>
    </source>
</evidence>
<dbReference type="EMBL" id="WTPX01000012">
    <property type="protein sequence ID" value="NNJ24627.1"/>
    <property type="molecule type" value="Genomic_DNA"/>
</dbReference>
<name>A0ABX1V952_9PLAN</name>
<accession>A0ABX1V952</accession>
<dbReference type="Gene3D" id="3.90.79.10">
    <property type="entry name" value="Nucleoside Triphosphate Pyrophosphohydrolase"/>
    <property type="match status" value="1"/>
</dbReference>
<reference evidence="1 2" key="1">
    <citation type="journal article" date="2020" name="Syst. Appl. Microbiol.">
        <title>Alienimonas chondri sp. nov., a novel planctomycete isolated from the biofilm of the red alga Chondrus crispus.</title>
        <authorList>
            <person name="Vitorino I."/>
            <person name="Albuquerque L."/>
            <person name="Wiegand S."/>
            <person name="Kallscheuer N."/>
            <person name="da Costa M.S."/>
            <person name="Lobo-da-Cunha A."/>
            <person name="Jogler C."/>
            <person name="Lage O.M."/>
        </authorList>
    </citation>
    <scope>NUCLEOTIDE SEQUENCE [LARGE SCALE GENOMIC DNA]</scope>
    <source>
        <strain evidence="1 2">LzC2</strain>
    </source>
</reference>
<dbReference type="Proteomes" id="UP000609651">
    <property type="component" value="Unassembled WGS sequence"/>
</dbReference>
<comment type="caution">
    <text evidence="1">The sequence shown here is derived from an EMBL/GenBank/DDBJ whole genome shotgun (WGS) entry which is preliminary data.</text>
</comment>
<protein>
    <recommendedName>
        <fullName evidence="3">Nudix hydrolase domain-containing protein</fullName>
    </recommendedName>
</protein>
<evidence type="ECO:0000313" key="2">
    <source>
        <dbReference type="Proteomes" id="UP000609651"/>
    </source>
</evidence>
<evidence type="ECO:0000313" key="1">
    <source>
        <dbReference type="EMBL" id="NNJ24627.1"/>
    </source>
</evidence>
<keyword evidence="2" id="KW-1185">Reference proteome</keyword>
<proteinExistence type="predicted"/>
<gene>
    <name evidence="1" type="ORF">LzC2_06860</name>
</gene>